<sequence length="379" mass="41708">MKSFNKLFTLSLVTLAVSSVAHADVRINGFANFTGGIASSEDTLYGFEDSIDYANQSLFGLQVSGDVSENVTATGQIVTRGSDDFSANFEWAYLTYAATENTSISIGRLRMPLFRYSSSLDVAYSYHWVVAPASVYDVPFNNIDGIRVDYTGYSGDWEYGLQFVTGNVNNEFTLGGQPGELTINNVALVSADLAYENWKFRGVYAAGKVTFDIPALDAPLGQLGQISSDFESKLQAVDDSGVFYGASIEYDAFNWFVAAEYTGIEIEDSFYPQEENYYVTAGIRAGKWTPFITYEKSDINRDPKFVGDIAAFPAPLQVPLTQLVVGIQQSVMSENNTLSVGTRYDLSTSIALKADITKFTNDINDEEDSLVRFAVNYVF</sequence>
<dbReference type="GO" id="GO:0016020">
    <property type="term" value="C:membrane"/>
    <property type="evidence" value="ECO:0007669"/>
    <property type="project" value="InterPro"/>
</dbReference>
<dbReference type="GO" id="GO:0015288">
    <property type="term" value="F:porin activity"/>
    <property type="evidence" value="ECO:0007669"/>
    <property type="project" value="InterPro"/>
</dbReference>
<name>A0AAW8R1I7_9ALTE</name>
<organism evidence="3 4">
    <name type="scientific">Brumicola blandensis</name>
    <dbReference type="NCBI Taxonomy" id="3075611"/>
    <lineage>
        <taxon>Bacteria</taxon>
        <taxon>Pseudomonadati</taxon>
        <taxon>Pseudomonadota</taxon>
        <taxon>Gammaproteobacteria</taxon>
        <taxon>Alteromonadales</taxon>
        <taxon>Alteromonadaceae</taxon>
        <taxon>Brumicola</taxon>
    </lineage>
</organism>
<comment type="caution">
    <text evidence="3">The sequence shown here is derived from an EMBL/GenBank/DDBJ whole genome shotgun (WGS) entry which is preliminary data.</text>
</comment>
<feature type="signal peptide" evidence="1">
    <location>
        <begin position="1"/>
        <end position="23"/>
    </location>
</feature>
<dbReference type="Proteomes" id="UP001249020">
    <property type="component" value="Unassembled WGS sequence"/>
</dbReference>
<dbReference type="EMBL" id="JAVRIE010000001">
    <property type="protein sequence ID" value="MDT0581023.1"/>
    <property type="molecule type" value="Genomic_DNA"/>
</dbReference>
<proteinExistence type="predicted"/>
<dbReference type="SUPFAM" id="SSF56935">
    <property type="entry name" value="Porins"/>
    <property type="match status" value="1"/>
</dbReference>
<keyword evidence="1" id="KW-0732">Signal</keyword>
<evidence type="ECO:0000259" key="2">
    <source>
        <dbReference type="Pfam" id="PF13609"/>
    </source>
</evidence>
<gene>
    <name evidence="3" type="ORF">RM544_00570</name>
</gene>
<feature type="chain" id="PRO_5043869119" evidence="1">
    <location>
        <begin position="24"/>
        <end position="379"/>
    </location>
</feature>
<evidence type="ECO:0000256" key="1">
    <source>
        <dbReference type="SAM" id="SignalP"/>
    </source>
</evidence>
<feature type="domain" description="Porin" evidence="2">
    <location>
        <begin position="13"/>
        <end position="362"/>
    </location>
</feature>
<evidence type="ECO:0000313" key="4">
    <source>
        <dbReference type="Proteomes" id="UP001249020"/>
    </source>
</evidence>
<reference evidence="3 4" key="1">
    <citation type="submission" date="2023-09" db="EMBL/GenBank/DDBJ databases">
        <authorList>
            <person name="Rey-Velasco X."/>
        </authorList>
    </citation>
    <scope>NUCLEOTIDE SEQUENCE [LARGE SCALE GENOMIC DNA]</scope>
    <source>
        <strain evidence="3 4">W409</strain>
    </source>
</reference>
<protein>
    <submittedName>
        <fullName evidence="3">Porin</fullName>
    </submittedName>
</protein>
<keyword evidence="4" id="KW-1185">Reference proteome</keyword>
<dbReference type="InterPro" id="IPR033900">
    <property type="entry name" value="Gram_neg_porin_domain"/>
</dbReference>
<evidence type="ECO:0000313" key="3">
    <source>
        <dbReference type="EMBL" id="MDT0581023.1"/>
    </source>
</evidence>
<dbReference type="Pfam" id="PF13609">
    <property type="entry name" value="Porin_4"/>
    <property type="match status" value="1"/>
</dbReference>
<dbReference type="AlphaFoldDB" id="A0AAW8R1I7"/>
<accession>A0AAW8R1I7</accession>
<dbReference type="RefSeq" id="WP_311359838.1">
    <property type="nucleotide sequence ID" value="NZ_JAVRIE010000001.1"/>
</dbReference>